<organism evidence="1">
    <name type="scientific">Chlamydomonas euryale</name>
    <dbReference type="NCBI Taxonomy" id="1486919"/>
    <lineage>
        <taxon>Eukaryota</taxon>
        <taxon>Viridiplantae</taxon>
        <taxon>Chlorophyta</taxon>
        <taxon>core chlorophytes</taxon>
        <taxon>Chlorophyceae</taxon>
        <taxon>CS clade</taxon>
        <taxon>Chlamydomonadales</taxon>
        <taxon>Chlamydomonadaceae</taxon>
        <taxon>Chlamydomonas</taxon>
    </lineage>
</organism>
<proteinExistence type="predicted"/>
<dbReference type="AlphaFoldDB" id="A0A7R9VLG7"/>
<dbReference type="EMBL" id="HBEC01031407">
    <property type="protein sequence ID" value="CAD8298454.1"/>
    <property type="molecule type" value="Transcribed_RNA"/>
</dbReference>
<accession>A0A7R9VLG7</accession>
<reference evidence="1" key="1">
    <citation type="submission" date="2021-01" db="EMBL/GenBank/DDBJ databases">
        <authorList>
            <person name="Corre E."/>
            <person name="Pelletier E."/>
            <person name="Niang G."/>
            <person name="Scheremetjew M."/>
            <person name="Finn R."/>
            <person name="Kale V."/>
            <person name="Holt S."/>
            <person name="Cochrane G."/>
            <person name="Meng A."/>
            <person name="Brown T."/>
            <person name="Cohen L."/>
        </authorList>
    </citation>
    <scope>NUCLEOTIDE SEQUENCE</scope>
    <source>
        <strain evidence="1">CCMP219</strain>
    </source>
</reference>
<protein>
    <submittedName>
        <fullName evidence="1">Uncharacterized protein</fullName>
    </submittedName>
</protein>
<sequence>MPWTCLLRLGSQACACGGRAQHGVWPLRGVGVQHSMVWWHIRKWGKRMLWGTAWCGEQRGIEAQHLVDTRSGANSAASGLGHNMGNSCAKTDLGSPSIPCHSPFTHPRSKNNNQSSSCSKCSSSCSSNYNSNRNRSCNCSCVCGKFG</sequence>
<gene>
    <name evidence="1" type="ORF">CEUR00632_LOCUS14571</name>
</gene>
<name>A0A7R9VLG7_9CHLO</name>
<evidence type="ECO:0000313" key="1">
    <source>
        <dbReference type="EMBL" id="CAD8298454.1"/>
    </source>
</evidence>